<proteinExistence type="predicted"/>
<keyword evidence="3" id="KW-1185">Reference proteome</keyword>
<gene>
    <name evidence="2" type="ORF">HK18_10520</name>
</gene>
<feature type="transmembrane region" description="Helical" evidence="1">
    <location>
        <begin position="41"/>
        <end position="63"/>
    </location>
</feature>
<sequence length="64" mass="7409">MQKLNDTHILLFIKFIGFLFLTPILGGLLSTYFVQNNQSDYTYLLSIYGSYNALIFVNICYAFI</sequence>
<keyword evidence="1" id="KW-0812">Transmembrane</keyword>
<keyword evidence="1" id="KW-1133">Transmembrane helix</keyword>
<dbReference type="AlphaFoldDB" id="A0A251ZUV1"/>
<evidence type="ECO:0000313" key="3">
    <source>
        <dbReference type="Proteomes" id="UP000194946"/>
    </source>
</evidence>
<dbReference type="Proteomes" id="UP000194946">
    <property type="component" value="Unassembled WGS sequence"/>
</dbReference>
<protein>
    <submittedName>
        <fullName evidence="2">Uncharacterized protein</fullName>
    </submittedName>
</protein>
<name>A0A251ZUV1_9PROT</name>
<keyword evidence="1" id="KW-0472">Membrane</keyword>
<feature type="transmembrane region" description="Helical" evidence="1">
    <location>
        <begin position="12"/>
        <end position="35"/>
    </location>
</feature>
<evidence type="ECO:0000313" key="2">
    <source>
        <dbReference type="EMBL" id="OUI78445.1"/>
    </source>
</evidence>
<evidence type="ECO:0000256" key="1">
    <source>
        <dbReference type="SAM" id="Phobius"/>
    </source>
</evidence>
<comment type="caution">
    <text evidence="2">The sequence shown here is derived from an EMBL/GenBank/DDBJ whole genome shotgun (WGS) entry which is preliminary data.</text>
</comment>
<organism evidence="2 3">
    <name type="scientific">Commensalibacter intestini</name>
    <dbReference type="NCBI Taxonomy" id="479936"/>
    <lineage>
        <taxon>Bacteria</taxon>
        <taxon>Pseudomonadati</taxon>
        <taxon>Pseudomonadota</taxon>
        <taxon>Alphaproteobacteria</taxon>
        <taxon>Acetobacterales</taxon>
        <taxon>Acetobacteraceae</taxon>
    </lineage>
</organism>
<dbReference type="EMBL" id="JOPB01000007">
    <property type="protein sequence ID" value="OUI78445.1"/>
    <property type="molecule type" value="Genomic_DNA"/>
</dbReference>
<accession>A0A251ZUV1</accession>
<reference evidence="3" key="1">
    <citation type="submission" date="2014-06" db="EMBL/GenBank/DDBJ databases">
        <authorList>
            <person name="Winans N.J."/>
            <person name="Newell P.D."/>
            <person name="Douglas A.E."/>
        </authorList>
    </citation>
    <scope>NUCLEOTIDE SEQUENCE [LARGE SCALE GENOMIC DNA]</scope>
    <source>
        <strain evidence="3">DmL_052</strain>
    </source>
</reference>